<gene>
    <name evidence="1" type="ORF">Bca52824_075216</name>
</gene>
<name>A0A8X7PRR3_BRACI</name>
<keyword evidence="2" id="KW-1185">Reference proteome</keyword>
<organism evidence="1 2">
    <name type="scientific">Brassica carinata</name>
    <name type="common">Ethiopian mustard</name>
    <name type="synonym">Abyssinian cabbage</name>
    <dbReference type="NCBI Taxonomy" id="52824"/>
    <lineage>
        <taxon>Eukaryota</taxon>
        <taxon>Viridiplantae</taxon>
        <taxon>Streptophyta</taxon>
        <taxon>Embryophyta</taxon>
        <taxon>Tracheophyta</taxon>
        <taxon>Spermatophyta</taxon>
        <taxon>Magnoliopsida</taxon>
        <taxon>eudicotyledons</taxon>
        <taxon>Gunneridae</taxon>
        <taxon>Pentapetalae</taxon>
        <taxon>rosids</taxon>
        <taxon>malvids</taxon>
        <taxon>Brassicales</taxon>
        <taxon>Brassicaceae</taxon>
        <taxon>Brassiceae</taxon>
        <taxon>Brassica</taxon>
    </lineage>
</organism>
<proteinExistence type="predicted"/>
<evidence type="ECO:0000313" key="1">
    <source>
        <dbReference type="EMBL" id="KAG2255922.1"/>
    </source>
</evidence>
<dbReference type="EMBL" id="JAAMPC010000015">
    <property type="protein sequence ID" value="KAG2255922.1"/>
    <property type="molecule type" value="Genomic_DNA"/>
</dbReference>
<accession>A0A8X7PRR3</accession>
<evidence type="ECO:0000313" key="2">
    <source>
        <dbReference type="Proteomes" id="UP000886595"/>
    </source>
</evidence>
<reference evidence="1 2" key="1">
    <citation type="submission" date="2020-02" db="EMBL/GenBank/DDBJ databases">
        <authorList>
            <person name="Ma Q."/>
            <person name="Huang Y."/>
            <person name="Song X."/>
            <person name="Pei D."/>
        </authorList>
    </citation>
    <scope>NUCLEOTIDE SEQUENCE [LARGE SCALE GENOMIC DNA]</scope>
    <source>
        <strain evidence="1">Sxm20200214</strain>
        <tissue evidence="1">Leaf</tissue>
    </source>
</reference>
<dbReference type="AlphaFoldDB" id="A0A8X7PRR3"/>
<sequence length="241" mass="25967">MVLVASNIVISSRFSVTTAHVLSSTYPSASSSEEKFPLPPFPRPSPTAGALHCCRSPRPPSTSCVRSSTLSPCVVDLLTIVVPSHFEIVKPRTYGSMFSMTNLQSFPSYAESHKPDLHISLSTHVSRLSSWPVRVTNSSHRPFPTLSSFLAGLHATGYTPDIEAAPAHQGFYGAKLHRSNRCLLVTAGPIVQECCFARVAHDYVTAASLSHYAILSIDGSSQSRIGGLRDLLVAGTIVQEF</sequence>
<comment type="caution">
    <text evidence="1">The sequence shown here is derived from an EMBL/GenBank/DDBJ whole genome shotgun (WGS) entry which is preliminary data.</text>
</comment>
<dbReference type="Proteomes" id="UP000886595">
    <property type="component" value="Unassembled WGS sequence"/>
</dbReference>
<protein>
    <submittedName>
        <fullName evidence="1">Uncharacterized protein</fullName>
    </submittedName>
</protein>
<dbReference type="OrthoDB" id="10399503at2759"/>